<dbReference type="EMBL" id="JBBPBM010000153">
    <property type="protein sequence ID" value="KAK8503336.1"/>
    <property type="molecule type" value="Genomic_DNA"/>
</dbReference>
<evidence type="ECO:0000256" key="2">
    <source>
        <dbReference type="ARBA" id="ARBA00022821"/>
    </source>
</evidence>
<accession>A0ABR2B8M2</accession>
<dbReference type="InterPro" id="IPR042197">
    <property type="entry name" value="Apaf_helical"/>
</dbReference>
<keyword evidence="1" id="KW-0547">Nucleotide-binding</keyword>
<keyword evidence="2" id="KW-0611">Plant defense</keyword>
<dbReference type="PANTHER" id="PTHR33463">
    <property type="entry name" value="NB-ARC DOMAIN-CONTAINING PROTEIN-RELATED"/>
    <property type="match status" value="1"/>
</dbReference>
<evidence type="ECO:0000313" key="5">
    <source>
        <dbReference type="EMBL" id="KAK8503336.1"/>
    </source>
</evidence>
<comment type="caution">
    <text evidence="5">The sequence shown here is derived from an EMBL/GenBank/DDBJ whole genome shotgun (WGS) entry which is preliminary data.</text>
</comment>
<feature type="domain" description="NB-ARC" evidence="4">
    <location>
        <begin position="213"/>
        <end position="328"/>
    </location>
</feature>
<dbReference type="Pfam" id="PF00931">
    <property type="entry name" value="NB-ARC"/>
    <property type="match status" value="1"/>
</dbReference>
<dbReference type="InterPro" id="IPR027417">
    <property type="entry name" value="P-loop_NTPase"/>
</dbReference>
<dbReference type="InterPro" id="IPR050905">
    <property type="entry name" value="Plant_NBS-LRR"/>
</dbReference>
<organism evidence="5 6">
    <name type="scientific">Hibiscus sabdariffa</name>
    <name type="common">roselle</name>
    <dbReference type="NCBI Taxonomy" id="183260"/>
    <lineage>
        <taxon>Eukaryota</taxon>
        <taxon>Viridiplantae</taxon>
        <taxon>Streptophyta</taxon>
        <taxon>Embryophyta</taxon>
        <taxon>Tracheophyta</taxon>
        <taxon>Spermatophyta</taxon>
        <taxon>Magnoliopsida</taxon>
        <taxon>eudicotyledons</taxon>
        <taxon>Gunneridae</taxon>
        <taxon>Pentapetalae</taxon>
        <taxon>rosids</taxon>
        <taxon>malvids</taxon>
        <taxon>Malvales</taxon>
        <taxon>Malvaceae</taxon>
        <taxon>Malvoideae</taxon>
        <taxon>Hibiscus</taxon>
    </lineage>
</organism>
<evidence type="ECO:0000256" key="3">
    <source>
        <dbReference type="ARBA" id="ARBA00022840"/>
    </source>
</evidence>
<proteinExistence type="predicted"/>
<protein>
    <recommendedName>
        <fullName evidence="4">NB-ARC domain-containing protein</fullName>
    </recommendedName>
</protein>
<reference evidence="5 6" key="1">
    <citation type="journal article" date="2024" name="G3 (Bethesda)">
        <title>Genome assembly of Hibiscus sabdariffa L. provides insights into metabolisms of medicinal natural products.</title>
        <authorList>
            <person name="Kim T."/>
        </authorList>
    </citation>
    <scope>NUCLEOTIDE SEQUENCE [LARGE SCALE GENOMIC DNA]</scope>
    <source>
        <strain evidence="5">TK-2024</strain>
        <tissue evidence="5">Old leaves</tissue>
    </source>
</reference>
<keyword evidence="6" id="KW-1185">Reference proteome</keyword>
<dbReference type="PANTHER" id="PTHR33463:SF212">
    <property type="entry name" value="AND NB-ARC DOMAINS-CONTAINING DISEASE RESISTANCE PROTEIN, PUTATIVE-RELATED"/>
    <property type="match status" value="1"/>
</dbReference>
<sequence length="432" mass="48753">MKVEPGEGYIPKAPKICYCFCINRQGIKVHFFFGCGPFVHCFIASQEVLIQDKSMEYVEPAVAVSNCLGPPICKYLRYHRKLNDYVRNLKRIGDELNGKMKDIELQLKAELLQVGKVRKVEVEIWMKNVKAVIGEAQDVETKVSNGRYLCRACNGKLVDEKTQEMQTLLDKAPNASGTLAIDGPNVGLPLPTSELVGEKAVRDEIWQCLMREEEFSLKKLQDDIASALNLKENRKDLAEEGNMVRRAAVLLEMLNKTGKHVLILDDVWDEFSLEEVGIPEPGSSNGCKLVLTTRSVQVCRRMGCKDIQVRPLSEEEALILFVNKVGPNMFQNTSIKPTLKLVVNECACLPLTIAVVAGTLIGEDDPLIWKNALKELKRRIGMVEGVEAKVMERLKFSFNHLKDEKVRQCFLYCALYPEDFQIQKDVGLMRDS</sequence>
<dbReference type="Gene3D" id="1.10.8.430">
    <property type="entry name" value="Helical domain of apoptotic protease-activating factors"/>
    <property type="match status" value="1"/>
</dbReference>
<keyword evidence="3" id="KW-0067">ATP-binding</keyword>
<dbReference type="InterPro" id="IPR002182">
    <property type="entry name" value="NB-ARC"/>
</dbReference>
<gene>
    <name evidence="5" type="ORF">V6N12_034731</name>
</gene>
<name>A0ABR2B8M2_9ROSI</name>
<dbReference type="SUPFAM" id="SSF52540">
    <property type="entry name" value="P-loop containing nucleoside triphosphate hydrolases"/>
    <property type="match status" value="1"/>
</dbReference>
<evidence type="ECO:0000256" key="1">
    <source>
        <dbReference type="ARBA" id="ARBA00022741"/>
    </source>
</evidence>
<dbReference type="Gene3D" id="3.40.50.300">
    <property type="entry name" value="P-loop containing nucleotide triphosphate hydrolases"/>
    <property type="match status" value="1"/>
</dbReference>
<evidence type="ECO:0000259" key="4">
    <source>
        <dbReference type="Pfam" id="PF00931"/>
    </source>
</evidence>
<evidence type="ECO:0000313" key="6">
    <source>
        <dbReference type="Proteomes" id="UP001472677"/>
    </source>
</evidence>
<dbReference type="Proteomes" id="UP001472677">
    <property type="component" value="Unassembled WGS sequence"/>
</dbReference>